<gene>
    <name evidence="1" type="ORF">NLG97_g1737</name>
</gene>
<comment type="caution">
    <text evidence="1">The sequence shown here is derived from an EMBL/GenBank/DDBJ whole genome shotgun (WGS) entry which is preliminary data.</text>
</comment>
<dbReference type="EMBL" id="JANAKD010000098">
    <property type="protein sequence ID" value="KAJ3497639.1"/>
    <property type="molecule type" value="Genomic_DNA"/>
</dbReference>
<organism evidence="1 2">
    <name type="scientific">Lecanicillium saksenae</name>
    <dbReference type="NCBI Taxonomy" id="468837"/>
    <lineage>
        <taxon>Eukaryota</taxon>
        <taxon>Fungi</taxon>
        <taxon>Dikarya</taxon>
        <taxon>Ascomycota</taxon>
        <taxon>Pezizomycotina</taxon>
        <taxon>Sordariomycetes</taxon>
        <taxon>Hypocreomycetidae</taxon>
        <taxon>Hypocreales</taxon>
        <taxon>Cordycipitaceae</taxon>
        <taxon>Lecanicillium</taxon>
    </lineage>
</organism>
<sequence>MLSSEINLTEVIAVLSRVQHGDNTEFSRECYNAFYSCMAFLRHAFRWGINPIVVEAQLETLVVFPDELDVPWQYLKQHFGFASDSGTFVSNTLLNFHEGGDEAVYVVNSRTTRDIEKSEQNFYLMFRNLERLSIPIYRAMISALYHYDNAEIELCRNELESLRAHLRLLFSNFSTSMHESKMVRSVWLQHVQGFHAWGAGRMESGGFHAYDGFSGGHVLVIQALDAFIGLEPLFSEQQLHNYVSSRQRHFISVLRKCSFRARLKSVKETEALAPHLSAITKQLKV</sequence>
<protein>
    <submittedName>
        <fullName evidence="1">Uncharacterized protein</fullName>
    </submittedName>
</protein>
<proteinExistence type="predicted"/>
<evidence type="ECO:0000313" key="2">
    <source>
        <dbReference type="Proteomes" id="UP001148737"/>
    </source>
</evidence>
<reference evidence="1" key="1">
    <citation type="submission" date="2022-07" db="EMBL/GenBank/DDBJ databases">
        <title>Genome Sequence of Lecanicillium saksenae.</title>
        <authorList>
            <person name="Buettner E."/>
        </authorList>
    </citation>
    <scope>NUCLEOTIDE SEQUENCE</scope>
    <source>
        <strain evidence="1">VT-O1</strain>
    </source>
</reference>
<accession>A0ACC1R4L5</accession>
<dbReference type="Proteomes" id="UP001148737">
    <property type="component" value="Unassembled WGS sequence"/>
</dbReference>
<evidence type="ECO:0000313" key="1">
    <source>
        <dbReference type="EMBL" id="KAJ3497639.1"/>
    </source>
</evidence>
<name>A0ACC1R4L5_9HYPO</name>
<keyword evidence="2" id="KW-1185">Reference proteome</keyword>